<dbReference type="HAMAP" id="MF_00096">
    <property type="entry name" value="MutS"/>
    <property type="match status" value="1"/>
</dbReference>
<dbReference type="InterPro" id="IPR007860">
    <property type="entry name" value="DNA_mmatch_repair_MutS_con_dom"/>
</dbReference>
<keyword evidence="5" id="KW-0238">DNA-binding</keyword>
<dbReference type="FunFam" id="1.10.1420.10:FF:000001">
    <property type="entry name" value="DNA mismatch repair protein MutS"/>
    <property type="match status" value="1"/>
</dbReference>
<evidence type="ECO:0000256" key="7">
    <source>
        <dbReference type="ARBA" id="ARBA00024647"/>
    </source>
</evidence>
<dbReference type="SMART" id="SM00533">
    <property type="entry name" value="MUTSd"/>
    <property type="match status" value="1"/>
</dbReference>
<dbReference type="InterPro" id="IPR007696">
    <property type="entry name" value="DNA_mismatch_repair_MutS_core"/>
</dbReference>
<evidence type="ECO:0000256" key="5">
    <source>
        <dbReference type="ARBA" id="ARBA00023125"/>
    </source>
</evidence>
<keyword evidence="6" id="KW-0234">DNA repair</keyword>
<evidence type="ECO:0000256" key="3">
    <source>
        <dbReference type="ARBA" id="ARBA00022763"/>
    </source>
</evidence>
<dbReference type="GO" id="GO:0005524">
    <property type="term" value="F:ATP binding"/>
    <property type="evidence" value="ECO:0007669"/>
    <property type="project" value="UniProtKB-KW"/>
</dbReference>
<dbReference type="FunFam" id="3.40.50.300:FF:000870">
    <property type="entry name" value="MutS protein homolog 4"/>
    <property type="match status" value="1"/>
</dbReference>
<comment type="caution">
    <text evidence="9">The sequence shown here is derived from an EMBL/GenBank/DDBJ whole genome shotgun (WGS) entry which is preliminary data.</text>
</comment>
<evidence type="ECO:0000256" key="6">
    <source>
        <dbReference type="ARBA" id="ARBA00023204"/>
    </source>
</evidence>
<reference evidence="9" key="1">
    <citation type="journal article" date="2015" name="Proc. Natl. Acad. Sci. U.S.A.">
        <title>Networks of energetic and metabolic interactions define dynamics in microbial communities.</title>
        <authorList>
            <person name="Embree M."/>
            <person name="Liu J.K."/>
            <person name="Al-Bassam M.M."/>
            <person name="Zengler K."/>
        </authorList>
    </citation>
    <scope>NUCLEOTIDE SEQUENCE</scope>
</reference>
<evidence type="ECO:0000256" key="2">
    <source>
        <dbReference type="ARBA" id="ARBA00022741"/>
    </source>
</evidence>
<dbReference type="InterPro" id="IPR036187">
    <property type="entry name" value="DNA_mismatch_repair_MutS_sf"/>
</dbReference>
<evidence type="ECO:0000256" key="4">
    <source>
        <dbReference type="ARBA" id="ARBA00022840"/>
    </source>
</evidence>
<organism evidence="9">
    <name type="scientific">hydrocarbon metagenome</name>
    <dbReference type="NCBI Taxonomy" id="938273"/>
    <lineage>
        <taxon>unclassified sequences</taxon>
        <taxon>metagenomes</taxon>
        <taxon>ecological metagenomes</taxon>
    </lineage>
</organism>
<keyword evidence="2" id="KW-0547">Nucleotide-binding</keyword>
<dbReference type="InterPro" id="IPR016151">
    <property type="entry name" value="DNA_mismatch_repair_MutS_N"/>
</dbReference>
<dbReference type="Pfam" id="PF05188">
    <property type="entry name" value="MutS_II"/>
    <property type="match status" value="1"/>
</dbReference>
<dbReference type="InterPro" id="IPR045076">
    <property type="entry name" value="MutS"/>
</dbReference>
<dbReference type="InterPro" id="IPR017261">
    <property type="entry name" value="DNA_mismatch_repair_MutS/MSH"/>
</dbReference>
<dbReference type="CDD" id="cd03284">
    <property type="entry name" value="ABC_MutS1"/>
    <property type="match status" value="1"/>
</dbReference>
<gene>
    <name evidence="9" type="ORF">ASZ90_017704</name>
</gene>
<name>A0A0W8E852_9ZZZZ</name>
<dbReference type="SUPFAM" id="SSF52540">
    <property type="entry name" value="P-loop containing nucleoside triphosphate hydrolases"/>
    <property type="match status" value="1"/>
</dbReference>
<dbReference type="SUPFAM" id="SSF53150">
    <property type="entry name" value="DNA repair protein MutS, domain II"/>
    <property type="match status" value="1"/>
</dbReference>
<protein>
    <submittedName>
        <fullName evidence="9">Dna mismatch repair protein mutS</fullName>
    </submittedName>
</protein>
<dbReference type="PANTHER" id="PTHR11361:SF34">
    <property type="entry name" value="DNA MISMATCH REPAIR PROTEIN MSH1, MITOCHONDRIAL"/>
    <property type="match status" value="1"/>
</dbReference>
<dbReference type="NCBIfam" id="NF003810">
    <property type="entry name" value="PRK05399.1"/>
    <property type="match status" value="1"/>
</dbReference>
<dbReference type="SUPFAM" id="SSF48334">
    <property type="entry name" value="DNA repair protein MutS, domain III"/>
    <property type="match status" value="1"/>
</dbReference>
<dbReference type="NCBIfam" id="TIGR01070">
    <property type="entry name" value="mutS1"/>
    <property type="match status" value="1"/>
</dbReference>
<dbReference type="EMBL" id="LNQE01001837">
    <property type="protein sequence ID" value="KUG04824.1"/>
    <property type="molecule type" value="Genomic_DNA"/>
</dbReference>
<dbReference type="InterPro" id="IPR005748">
    <property type="entry name" value="DNA_mismatch_repair_MutS"/>
</dbReference>
<dbReference type="InterPro" id="IPR007695">
    <property type="entry name" value="DNA_mismatch_repair_MutS-lik_N"/>
</dbReference>
<comment type="function">
    <text evidence="7">This protein is involved in the repair of mismatches in DNA. It is possible that it carries out the mismatch recognition step. This protein has a weak ATPase activity.</text>
</comment>
<dbReference type="GO" id="GO:0140664">
    <property type="term" value="F:ATP-dependent DNA damage sensor activity"/>
    <property type="evidence" value="ECO:0007669"/>
    <property type="project" value="InterPro"/>
</dbReference>
<comment type="similarity">
    <text evidence="1">Belongs to the DNA mismatch repair MutS family.</text>
</comment>
<evidence type="ECO:0000259" key="8">
    <source>
        <dbReference type="PROSITE" id="PS00486"/>
    </source>
</evidence>
<dbReference type="Gene3D" id="3.30.420.110">
    <property type="entry name" value="MutS, connector domain"/>
    <property type="match status" value="1"/>
</dbReference>
<sequence length="852" mass="95991">MIQQYLQVKEQHQDCILFFRLGDFYEMFFEDARVASKELDIVLTGRDGGQDNKIPMCGIPYHAANNYIAKLINRGYRIAVCEQVEDPKFAKGIVKREVIRIITPGTVMDDNILEEHQNNYLAAIIYDGTSIGFAYIDVSTGDFRVTEFSGEERDLQLQSELLRLMPAEVLINIESSLELEWQRPAFLSDSIAVSNVPDDILSYDRAQDILTRHFAVSSLESFGLKEYESAVKAAAAIIGFLNNTQKNSLKQVQSIGLYNTGTYLEMDYYTRRNLELTVTMRDGKRDGSLLSVLDRCLTSMGKRMLKKWIEQPLKNKKEIEPRLDGVQELKDDLILRDEVKSVLDNVYDLERIAGKIGSEMANPRDILALKKSLHALQGVPTVLSDVNSSLLHSIAAMDTMPELMDLIDMSISDEAPLTMKEGNIFKTGYKSEIDELKLLSEQGSAWLMDFEAREKERTGIKFLKVGFNKVFGYYIEVSNSNINRVPGDYVRKQTLVNTERYISEELKNYEDRILGSRERLYALEYEEFIKIRSQSADHLKKMLETAEKVAVLDVLYSLAETAYNNDYVRPSISSSETIEIKSGRHPVVERNLTETRFVPNDTRIGANDKSFAIITGPNMGGKSTYMRQIALLVLMAQMGSFIPAASASIGLVDKIFTRVGASDDLVAGYSTFMVEMVEVSNILHNASRKSLIILDEIGRGTSTYDGMSIARAVSEYILEKIKARTLFATHYHEITDLADKYLQVINLSVSVHETDDSVVFLKKVLPGKADKSYGIQVARLAGLPLPVIERAQAVLLGLEKGQTLTNYVDRVSQPSLFAPQNPILSELEEVNVNELTPIDAINLLFRWKQLLS</sequence>
<evidence type="ECO:0000256" key="1">
    <source>
        <dbReference type="ARBA" id="ARBA00006271"/>
    </source>
</evidence>
<dbReference type="Pfam" id="PF05192">
    <property type="entry name" value="MutS_III"/>
    <property type="match status" value="1"/>
</dbReference>
<dbReference type="Pfam" id="PF00488">
    <property type="entry name" value="MutS_V"/>
    <property type="match status" value="1"/>
</dbReference>
<dbReference type="InterPro" id="IPR007861">
    <property type="entry name" value="DNA_mismatch_repair_MutS_clamp"/>
</dbReference>
<dbReference type="Gene3D" id="3.40.1170.10">
    <property type="entry name" value="DNA repair protein MutS, domain I"/>
    <property type="match status" value="1"/>
</dbReference>
<dbReference type="InterPro" id="IPR000432">
    <property type="entry name" value="DNA_mismatch_repair_MutS_C"/>
</dbReference>
<dbReference type="AlphaFoldDB" id="A0A0W8E852"/>
<dbReference type="PROSITE" id="PS00486">
    <property type="entry name" value="DNA_MISMATCH_REPAIR_2"/>
    <property type="match status" value="1"/>
</dbReference>
<evidence type="ECO:0000313" key="9">
    <source>
        <dbReference type="EMBL" id="KUG04824.1"/>
    </source>
</evidence>
<dbReference type="InterPro" id="IPR027417">
    <property type="entry name" value="P-loop_NTPase"/>
</dbReference>
<accession>A0A0W8E852</accession>
<dbReference type="Pfam" id="PF05190">
    <property type="entry name" value="MutS_IV"/>
    <property type="match status" value="1"/>
</dbReference>
<proteinExistence type="inferred from homology"/>
<feature type="domain" description="DNA mismatch repair proteins mutS family" evidence="8">
    <location>
        <begin position="690"/>
        <end position="706"/>
    </location>
</feature>
<dbReference type="InterPro" id="IPR036678">
    <property type="entry name" value="MutS_con_dom_sf"/>
</dbReference>
<dbReference type="Gene3D" id="3.40.50.300">
    <property type="entry name" value="P-loop containing nucleotide triphosphate hydrolases"/>
    <property type="match status" value="1"/>
</dbReference>
<keyword evidence="4" id="KW-0067">ATP-binding</keyword>
<dbReference type="PANTHER" id="PTHR11361">
    <property type="entry name" value="DNA MISMATCH REPAIR PROTEIN MUTS FAMILY MEMBER"/>
    <property type="match status" value="1"/>
</dbReference>
<dbReference type="Gene3D" id="1.10.1420.10">
    <property type="match status" value="2"/>
</dbReference>
<dbReference type="GO" id="GO:0006298">
    <property type="term" value="P:mismatch repair"/>
    <property type="evidence" value="ECO:0007669"/>
    <property type="project" value="InterPro"/>
</dbReference>
<dbReference type="FunFam" id="3.40.1170.10:FF:000001">
    <property type="entry name" value="DNA mismatch repair protein MutS"/>
    <property type="match status" value="1"/>
</dbReference>
<dbReference type="SUPFAM" id="SSF55271">
    <property type="entry name" value="DNA repair protein MutS, domain I"/>
    <property type="match status" value="1"/>
</dbReference>
<dbReference type="PIRSF" id="PIRSF037677">
    <property type="entry name" value="DNA_mis_repair_Msh6"/>
    <property type="match status" value="1"/>
</dbReference>
<keyword evidence="3" id="KW-0227">DNA damage</keyword>
<dbReference type="Pfam" id="PF01624">
    <property type="entry name" value="MutS_I"/>
    <property type="match status" value="1"/>
</dbReference>
<dbReference type="GO" id="GO:0030983">
    <property type="term" value="F:mismatched DNA binding"/>
    <property type="evidence" value="ECO:0007669"/>
    <property type="project" value="InterPro"/>
</dbReference>
<dbReference type="GO" id="GO:0005829">
    <property type="term" value="C:cytosol"/>
    <property type="evidence" value="ECO:0007669"/>
    <property type="project" value="TreeGrafter"/>
</dbReference>
<dbReference type="SMART" id="SM00534">
    <property type="entry name" value="MUTSac"/>
    <property type="match status" value="1"/>
</dbReference>